<feature type="chain" id="PRO_5040375809" description="Gnk2-homologous domain-containing protein" evidence="4">
    <location>
        <begin position="27"/>
        <end position="301"/>
    </location>
</feature>
<dbReference type="PANTHER" id="PTHR32099">
    <property type="entry name" value="CYSTEINE-RICH REPEAT SECRETORY PROTEIN"/>
    <property type="match status" value="1"/>
</dbReference>
<feature type="signal peptide" evidence="4">
    <location>
        <begin position="1"/>
        <end position="26"/>
    </location>
</feature>
<feature type="domain" description="Gnk2-homologous" evidence="5">
    <location>
        <begin position="135"/>
        <end position="238"/>
    </location>
</feature>
<organism evidence="6 7">
    <name type="scientific">Carnegiea gigantea</name>
    <dbReference type="NCBI Taxonomy" id="171969"/>
    <lineage>
        <taxon>Eukaryota</taxon>
        <taxon>Viridiplantae</taxon>
        <taxon>Streptophyta</taxon>
        <taxon>Embryophyta</taxon>
        <taxon>Tracheophyta</taxon>
        <taxon>Spermatophyta</taxon>
        <taxon>Magnoliopsida</taxon>
        <taxon>eudicotyledons</taxon>
        <taxon>Gunneridae</taxon>
        <taxon>Pentapetalae</taxon>
        <taxon>Caryophyllales</taxon>
        <taxon>Cactineae</taxon>
        <taxon>Cactaceae</taxon>
        <taxon>Cactoideae</taxon>
        <taxon>Echinocereeae</taxon>
        <taxon>Carnegiea</taxon>
    </lineage>
</organism>
<evidence type="ECO:0000256" key="1">
    <source>
        <dbReference type="ARBA" id="ARBA00022729"/>
    </source>
</evidence>
<dbReference type="AlphaFoldDB" id="A0A9Q1KGD3"/>
<dbReference type="FunFam" id="3.30.430.20:FF:000003">
    <property type="entry name" value="Cysteine-rich RLK (RECEPTOR-like protein kinase) 10"/>
    <property type="match status" value="1"/>
</dbReference>
<accession>A0A9Q1KGD3</accession>
<evidence type="ECO:0000259" key="5">
    <source>
        <dbReference type="PROSITE" id="PS51473"/>
    </source>
</evidence>
<reference evidence="6" key="1">
    <citation type="submission" date="2022-04" db="EMBL/GenBank/DDBJ databases">
        <title>Carnegiea gigantea Genome sequencing and assembly v2.</title>
        <authorList>
            <person name="Copetti D."/>
            <person name="Sanderson M.J."/>
            <person name="Burquez A."/>
            <person name="Wojciechowski M.F."/>
        </authorList>
    </citation>
    <scope>NUCLEOTIDE SEQUENCE</scope>
    <source>
        <strain evidence="6">SGP5-SGP5p</strain>
        <tissue evidence="6">Aerial part</tissue>
    </source>
</reference>
<keyword evidence="2" id="KW-0677">Repeat</keyword>
<gene>
    <name evidence="6" type="ORF">Cgig2_011185</name>
</gene>
<evidence type="ECO:0000313" key="7">
    <source>
        <dbReference type="Proteomes" id="UP001153076"/>
    </source>
</evidence>
<dbReference type="Gene3D" id="3.30.430.20">
    <property type="entry name" value="Gnk2 domain, C-X8-C-X2-C motif"/>
    <property type="match status" value="2"/>
</dbReference>
<dbReference type="OrthoDB" id="688481at2759"/>
<name>A0A9Q1KGD3_9CARY</name>
<dbReference type="InterPro" id="IPR038408">
    <property type="entry name" value="GNK2_sf"/>
</dbReference>
<keyword evidence="7" id="KW-1185">Reference proteome</keyword>
<evidence type="ECO:0000313" key="6">
    <source>
        <dbReference type="EMBL" id="KAJ8442262.1"/>
    </source>
</evidence>
<proteinExistence type="predicted"/>
<comment type="caution">
    <text evidence="6">The sequence shown here is derived from an EMBL/GenBank/DDBJ whole genome shotgun (WGS) entry which is preliminary data.</text>
</comment>
<dbReference type="EMBL" id="JAKOGI010000143">
    <property type="protein sequence ID" value="KAJ8442262.1"/>
    <property type="molecule type" value="Genomic_DNA"/>
</dbReference>
<evidence type="ECO:0000256" key="2">
    <source>
        <dbReference type="ARBA" id="ARBA00022737"/>
    </source>
</evidence>
<dbReference type="PANTHER" id="PTHR32099:SF42">
    <property type="entry name" value="CYSTEINE-RICH RECEPTOR-LIKE PROTEIN KINASE 9-RELATED"/>
    <property type="match status" value="1"/>
</dbReference>
<feature type="compositionally biased region" description="Low complexity" evidence="3">
    <location>
        <begin position="256"/>
        <end position="280"/>
    </location>
</feature>
<dbReference type="Proteomes" id="UP001153076">
    <property type="component" value="Unassembled WGS sequence"/>
</dbReference>
<feature type="domain" description="Gnk2-homologous" evidence="5">
    <location>
        <begin position="27"/>
        <end position="129"/>
    </location>
</feature>
<dbReference type="Pfam" id="PF01657">
    <property type="entry name" value="Stress-antifung"/>
    <property type="match status" value="2"/>
</dbReference>
<dbReference type="InterPro" id="IPR002902">
    <property type="entry name" value="GNK2"/>
</dbReference>
<feature type="region of interest" description="Disordered" evidence="3">
    <location>
        <begin position="256"/>
        <end position="301"/>
    </location>
</feature>
<evidence type="ECO:0000256" key="3">
    <source>
        <dbReference type="SAM" id="MobiDB-lite"/>
    </source>
</evidence>
<dbReference type="CDD" id="cd23509">
    <property type="entry name" value="Gnk2-like"/>
    <property type="match status" value="2"/>
</dbReference>
<protein>
    <recommendedName>
        <fullName evidence="5">Gnk2-homologous domain-containing protein</fullName>
    </recommendedName>
</protein>
<sequence>MITTLIFLPSLLLIIPSLITIPTTKAVDFFTNCGGSLTYTQNSSYQTNLRNLLPTLSTQASTSGFYNTSLGPFPNRVYALYLCRPDVGSRGCNQCVYQAQTKILQQCPTQVWAVIWCDECMLRFSNTPLYRTMQVSPRAVSSNPANVTRSLALIFSKVVNDTMAGLVSRVGNDPARFGTEEANVTGSKLYALAQCTPDLSQGECDTCLRVAMGQLPIMQSGGRVMQPSCNMRFELDDNFYGDYFNYTFLLSATNSTTTPSSVSATNTTTTPTSVSATNTTTPPPTSEPTGQRDVGMLIHPN</sequence>
<dbReference type="PROSITE" id="PS51473">
    <property type="entry name" value="GNK2"/>
    <property type="match status" value="2"/>
</dbReference>
<keyword evidence="1 4" id="KW-0732">Signal</keyword>
<evidence type="ECO:0000256" key="4">
    <source>
        <dbReference type="SAM" id="SignalP"/>
    </source>
</evidence>